<evidence type="ECO:0000256" key="3">
    <source>
        <dbReference type="ARBA" id="ARBA00018672"/>
    </source>
</evidence>
<feature type="domain" description="PAS" evidence="13">
    <location>
        <begin position="295"/>
        <end position="369"/>
    </location>
</feature>
<dbReference type="InterPro" id="IPR001789">
    <property type="entry name" value="Sig_transdc_resp-reg_receiver"/>
</dbReference>
<feature type="domain" description="Response regulatory" evidence="12">
    <location>
        <begin position="967"/>
        <end position="1088"/>
    </location>
</feature>
<evidence type="ECO:0000313" key="16">
    <source>
        <dbReference type="Proteomes" id="UP001060164"/>
    </source>
</evidence>
<dbReference type="InterPro" id="IPR001610">
    <property type="entry name" value="PAC"/>
</dbReference>
<evidence type="ECO:0000256" key="9">
    <source>
        <dbReference type="PROSITE-ProRule" id="PRU00169"/>
    </source>
</evidence>
<dbReference type="SMART" id="SM00387">
    <property type="entry name" value="HATPase_c"/>
    <property type="match status" value="1"/>
</dbReference>
<dbReference type="PROSITE" id="PS50112">
    <property type="entry name" value="PAS"/>
    <property type="match status" value="1"/>
</dbReference>
<dbReference type="SMART" id="SM00086">
    <property type="entry name" value="PAC"/>
    <property type="match status" value="2"/>
</dbReference>
<evidence type="ECO:0000313" key="15">
    <source>
        <dbReference type="EMBL" id="UWP59921.1"/>
    </source>
</evidence>
<dbReference type="Gene3D" id="1.10.287.130">
    <property type="match status" value="1"/>
</dbReference>
<keyword evidence="7" id="KW-0902">Two-component regulatory system</keyword>
<dbReference type="PROSITE" id="PS50113">
    <property type="entry name" value="PAC"/>
    <property type="match status" value="1"/>
</dbReference>
<feature type="domain" description="PAC" evidence="14">
    <location>
        <begin position="236"/>
        <end position="287"/>
    </location>
</feature>
<dbReference type="Gene3D" id="3.40.50.2300">
    <property type="match status" value="2"/>
</dbReference>
<proteinExistence type="predicted"/>
<dbReference type="InterPro" id="IPR013655">
    <property type="entry name" value="PAS_fold_3"/>
</dbReference>
<evidence type="ECO:0000256" key="10">
    <source>
        <dbReference type="SAM" id="Coils"/>
    </source>
</evidence>
<dbReference type="PRINTS" id="PR00344">
    <property type="entry name" value="BCTRLSENSOR"/>
</dbReference>
<dbReference type="SUPFAM" id="SSF54427">
    <property type="entry name" value="NTF2-like"/>
    <property type="match status" value="1"/>
</dbReference>
<dbReference type="SMART" id="SM00091">
    <property type="entry name" value="PAS"/>
    <property type="match status" value="2"/>
</dbReference>
<dbReference type="InterPro" id="IPR036097">
    <property type="entry name" value="HisK_dim/P_sf"/>
</dbReference>
<dbReference type="NCBIfam" id="TIGR00229">
    <property type="entry name" value="sensory_box"/>
    <property type="match status" value="2"/>
</dbReference>
<dbReference type="CDD" id="cd17546">
    <property type="entry name" value="REC_hyHK_CKI1_RcsC-like"/>
    <property type="match status" value="2"/>
</dbReference>
<evidence type="ECO:0000256" key="5">
    <source>
        <dbReference type="ARBA" id="ARBA00022679"/>
    </source>
</evidence>
<protein>
    <recommendedName>
        <fullName evidence="3">Stage 0 sporulation protein A homolog</fullName>
        <ecNumber evidence="2">2.7.13.3</ecNumber>
    </recommendedName>
</protein>
<dbReference type="CDD" id="cd00082">
    <property type="entry name" value="HisKA"/>
    <property type="match status" value="1"/>
</dbReference>
<dbReference type="Pfam" id="PF08447">
    <property type="entry name" value="PAS_3"/>
    <property type="match status" value="1"/>
</dbReference>
<keyword evidence="5" id="KW-0808">Transferase</keyword>
<dbReference type="InterPro" id="IPR035965">
    <property type="entry name" value="PAS-like_dom_sf"/>
</dbReference>
<dbReference type="Gene3D" id="3.30.565.10">
    <property type="entry name" value="Histidine kinase-like ATPase, C-terminal domain"/>
    <property type="match status" value="1"/>
</dbReference>
<evidence type="ECO:0000259" key="13">
    <source>
        <dbReference type="PROSITE" id="PS50112"/>
    </source>
</evidence>
<dbReference type="SUPFAM" id="SSF47384">
    <property type="entry name" value="Homodimeric domain of signal transducing histidine kinase"/>
    <property type="match status" value="1"/>
</dbReference>
<evidence type="ECO:0000256" key="1">
    <source>
        <dbReference type="ARBA" id="ARBA00000085"/>
    </source>
</evidence>
<dbReference type="InterPro" id="IPR003594">
    <property type="entry name" value="HATPase_dom"/>
</dbReference>
<sequence>MEIDEKKEVQELADTVLRKYFCESDVSFMISRFTDDIIWLGGGKEMSAQGKDAVASVFLAGVNDLIPCRMWDETYVVAQQAPGCWLCEGQSWVESVDPTLMFREFQRVTFIFRREGKELKIAHIHHSAAYSPLQDDELFPVKESSHRYEQLQKLVSEQERQIELMMGQLPGGLQICFHDEDFTTKWISDGLCQMLGFKSQGDYMQEAGCCRAFIVEEDYDRMYRQVQQSLERGDSYSVEYRIRCGDGRVRWVLDAGKLYKDGGREPVICCLVTDITRRVRRENQLRETHEELKRQASFLQHLYDTLPCGIIQFSTEKPYHIINANRAAWELYGYTEDEYWLEARDPFRTVLPEDLEWVYASVEQLAAKGGLIGYEREAVKKDGTHCFIGVGMERVINEKGTSVIQAVYSDISEAWKFRKEREQERLLENRFLRTAIHTAYQRISQVNLTKGTFEYFVNQDFVISDAESDDYDEEHTRLTQLVHASQRTEFQEVFEREALLKRIGDGGQETFREIQLMGSDGQYHWISVHVIHVENPYNEEVLEVTLFKVLDEQRAEKIRQEQLLREALASAEAANRAKSDFLSRMSHDIRTPMNAIIGMSTLGKLKIDQKESVQNCFHKIDMSTRYLLSLINDVLDMSKIENGKMLLSREIFRLDELIEQITAIIYPQALEQKIDYECYHWETIERCYISDELRVKQILMNLLSNALKFTKEGGKVSLMLREKSRSNGFAFVEFTVEDNGIGMSEEFQQRICRPFEQENPGVARNRAGSGLGLSIVCNLVQLMGGTIDIESEKHKGSRFTVVLPMGLTEIDEDAEEERRSRELLNGLSVLVVDDDAIVGEQTAVIMKNIGARSVWADSGIKAIHEVEKAIDQKKMFDVALIDWKMPGMDGIETTRKIRALVGEDTMIIIITAYDWSSIEQEAREAGANYFISKPVFQSTICDTFRRLRLSTAEKHAGQQKERRKECRLLLVEDNELNMEIAQSLLELYGFAVDTAENGKYAVEMFEQAEAGTYAAILMDIRMPVMDGLQAARQIRQTVQKGGDRIPIIAMSANAFEEDKRAAAKVGFDDYLVKPIDINQIMEVLGRII</sequence>
<dbReference type="SUPFAM" id="SSF55785">
    <property type="entry name" value="PYP-like sensor domain (PAS domain)"/>
    <property type="match status" value="2"/>
</dbReference>
<dbReference type="InterPro" id="IPR000700">
    <property type="entry name" value="PAS-assoc_C"/>
</dbReference>
<dbReference type="Gene3D" id="3.10.450.50">
    <property type="match status" value="1"/>
</dbReference>
<organism evidence="15 16">
    <name type="scientific">Ruminococcus gauvreauii</name>
    <dbReference type="NCBI Taxonomy" id="438033"/>
    <lineage>
        <taxon>Bacteria</taxon>
        <taxon>Bacillati</taxon>
        <taxon>Bacillota</taxon>
        <taxon>Clostridia</taxon>
        <taxon>Eubacteriales</taxon>
        <taxon>Oscillospiraceae</taxon>
        <taxon>Ruminococcus</taxon>
    </lineage>
</organism>
<dbReference type="SUPFAM" id="SSF55874">
    <property type="entry name" value="ATPase domain of HSP90 chaperone/DNA topoisomerase II/histidine kinase"/>
    <property type="match status" value="1"/>
</dbReference>
<reference evidence="15" key="1">
    <citation type="journal article" date="2022" name="Cell">
        <title>Design, construction, and in vivo augmentation of a complex gut microbiome.</title>
        <authorList>
            <person name="Cheng A.G."/>
            <person name="Ho P.Y."/>
            <person name="Aranda-Diaz A."/>
            <person name="Jain S."/>
            <person name="Yu F.B."/>
            <person name="Meng X."/>
            <person name="Wang M."/>
            <person name="Iakiviak M."/>
            <person name="Nagashima K."/>
            <person name="Zhao A."/>
            <person name="Murugkar P."/>
            <person name="Patil A."/>
            <person name="Atabakhsh K."/>
            <person name="Weakley A."/>
            <person name="Yan J."/>
            <person name="Brumbaugh A.R."/>
            <person name="Higginbottom S."/>
            <person name="Dimas A."/>
            <person name="Shiver A.L."/>
            <person name="Deutschbauer A."/>
            <person name="Neff N."/>
            <person name="Sonnenburg J.L."/>
            <person name="Huang K.C."/>
            <person name="Fischbach M.A."/>
        </authorList>
    </citation>
    <scope>NUCLEOTIDE SEQUENCE</scope>
    <source>
        <strain evidence="15">DSM 19829</strain>
    </source>
</reference>
<dbReference type="Pfam" id="PF00072">
    <property type="entry name" value="Response_reg"/>
    <property type="match status" value="2"/>
</dbReference>
<keyword evidence="6" id="KW-0418">Kinase</keyword>
<dbReference type="Pfam" id="PF00512">
    <property type="entry name" value="HisKA"/>
    <property type="match status" value="1"/>
</dbReference>
<comment type="catalytic activity">
    <reaction evidence="1">
        <text>ATP + protein L-histidine = ADP + protein N-phospho-L-histidine.</text>
        <dbReference type="EC" id="2.7.13.3"/>
    </reaction>
</comment>
<dbReference type="Pfam" id="PF13188">
    <property type="entry name" value="PAS_8"/>
    <property type="match status" value="1"/>
</dbReference>
<feature type="modified residue" description="4-aspartylphosphate" evidence="9">
    <location>
        <position position="1019"/>
    </location>
</feature>
<dbReference type="EC" id="2.7.13.3" evidence="2"/>
<keyword evidence="4 9" id="KW-0597">Phosphoprotein</keyword>
<dbReference type="SMART" id="SM00388">
    <property type="entry name" value="HisKA"/>
    <property type="match status" value="1"/>
</dbReference>
<evidence type="ECO:0000256" key="7">
    <source>
        <dbReference type="ARBA" id="ARBA00023012"/>
    </source>
</evidence>
<dbReference type="RefSeq" id="WP_028528033.1">
    <property type="nucleotide sequence ID" value="NZ_CABLBR010000007.1"/>
</dbReference>
<evidence type="ECO:0000256" key="8">
    <source>
        <dbReference type="ARBA" id="ARBA00024867"/>
    </source>
</evidence>
<evidence type="ECO:0000259" key="14">
    <source>
        <dbReference type="PROSITE" id="PS50113"/>
    </source>
</evidence>
<feature type="coiled-coil region" evidence="10">
    <location>
        <begin position="141"/>
        <end position="168"/>
    </location>
</feature>
<evidence type="ECO:0000256" key="4">
    <source>
        <dbReference type="ARBA" id="ARBA00022553"/>
    </source>
</evidence>
<dbReference type="Gene3D" id="3.30.450.20">
    <property type="entry name" value="PAS domain"/>
    <property type="match status" value="2"/>
</dbReference>
<dbReference type="Pfam" id="PF02518">
    <property type="entry name" value="HATPase_c"/>
    <property type="match status" value="1"/>
</dbReference>
<evidence type="ECO:0000259" key="12">
    <source>
        <dbReference type="PROSITE" id="PS50110"/>
    </source>
</evidence>
<dbReference type="InterPro" id="IPR004358">
    <property type="entry name" value="Sig_transdc_His_kin-like_C"/>
</dbReference>
<dbReference type="InterPro" id="IPR011006">
    <property type="entry name" value="CheY-like_superfamily"/>
</dbReference>
<dbReference type="InterPro" id="IPR005467">
    <property type="entry name" value="His_kinase_dom"/>
</dbReference>
<evidence type="ECO:0000256" key="6">
    <source>
        <dbReference type="ARBA" id="ARBA00022777"/>
    </source>
</evidence>
<dbReference type="EMBL" id="CP102290">
    <property type="protein sequence ID" value="UWP59921.1"/>
    <property type="molecule type" value="Genomic_DNA"/>
</dbReference>
<keyword evidence="10" id="KW-0175">Coiled coil</keyword>
<evidence type="ECO:0000259" key="11">
    <source>
        <dbReference type="PROSITE" id="PS50109"/>
    </source>
</evidence>
<dbReference type="PANTHER" id="PTHR43047">
    <property type="entry name" value="TWO-COMPONENT HISTIDINE PROTEIN KINASE"/>
    <property type="match status" value="1"/>
</dbReference>
<gene>
    <name evidence="15" type="ORF">NQ502_02350</name>
</gene>
<dbReference type="CDD" id="cd00130">
    <property type="entry name" value="PAS"/>
    <property type="match status" value="2"/>
</dbReference>
<feature type="domain" description="Response regulatory" evidence="12">
    <location>
        <begin position="828"/>
        <end position="948"/>
    </location>
</feature>
<dbReference type="InterPro" id="IPR036890">
    <property type="entry name" value="HATPase_C_sf"/>
</dbReference>
<accession>A0ABY5VI70</accession>
<dbReference type="SUPFAM" id="SSF52172">
    <property type="entry name" value="CheY-like"/>
    <property type="match status" value="2"/>
</dbReference>
<keyword evidence="16" id="KW-1185">Reference proteome</keyword>
<dbReference type="PROSITE" id="PS50109">
    <property type="entry name" value="HIS_KIN"/>
    <property type="match status" value="1"/>
</dbReference>
<dbReference type="InterPro" id="IPR032710">
    <property type="entry name" value="NTF2-like_dom_sf"/>
</dbReference>
<evidence type="ECO:0000256" key="2">
    <source>
        <dbReference type="ARBA" id="ARBA00012438"/>
    </source>
</evidence>
<dbReference type="SMART" id="SM00448">
    <property type="entry name" value="REC"/>
    <property type="match status" value="2"/>
</dbReference>
<feature type="modified residue" description="4-aspartylphosphate" evidence="9">
    <location>
        <position position="882"/>
    </location>
</feature>
<feature type="domain" description="Histidine kinase" evidence="11">
    <location>
        <begin position="584"/>
        <end position="807"/>
    </location>
</feature>
<dbReference type="Proteomes" id="UP001060164">
    <property type="component" value="Chromosome"/>
</dbReference>
<comment type="function">
    <text evidence="8">May play the central regulatory role in sporulation. It may be an element of the effector pathway responsible for the activation of sporulation genes in response to nutritional stress. Spo0A may act in concert with spo0H (a sigma factor) to control the expression of some genes that are critical to the sporulation process.</text>
</comment>
<name>A0ABY5VI70_9FIRM</name>
<dbReference type="CDD" id="cd16922">
    <property type="entry name" value="HATPase_EvgS-ArcB-TorS-like"/>
    <property type="match status" value="1"/>
</dbReference>
<dbReference type="PANTHER" id="PTHR43047:SF64">
    <property type="entry name" value="HISTIDINE KINASE CONTAINING CHEY-HOMOLOGOUS RECEIVER DOMAIN AND PAS DOMAIN-RELATED"/>
    <property type="match status" value="1"/>
</dbReference>
<dbReference type="PROSITE" id="PS50110">
    <property type="entry name" value="RESPONSE_REGULATORY"/>
    <property type="match status" value="2"/>
</dbReference>
<dbReference type="InterPro" id="IPR000014">
    <property type="entry name" value="PAS"/>
</dbReference>
<dbReference type="InterPro" id="IPR003661">
    <property type="entry name" value="HisK_dim/P_dom"/>
</dbReference>